<evidence type="ECO:0000313" key="2">
    <source>
        <dbReference type="Proteomes" id="UP001732700"/>
    </source>
</evidence>
<dbReference type="EnsemblPlants" id="AVESA.00010b.r2.5DG0952220.1">
    <property type="protein sequence ID" value="AVESA.00010b.r2.5DG0952220.1.CDS.1"/>
    <property type="gene ID" value="AVESA.00010b.r2.5DG0952220"/>
</dbReference>
<sequence length="223" mass="24251">MNAVIVRVVELMRSTMLDSMVPSLPLHRLALLFALPFVLFTSRQAEGATPKGTSLRSQAATLLHWRSSVMYSSERQLGTWRDDVMYPCNWTGITCGATWSRGGTKVMVIRGIFLGSADVVGRLDNLIFQSLPYLINLDLGDNYHLSGAIPHGILSLSMLSTLNLSSAQLSGNIPSSICNLGRLTLIDLSFNNLTGQIPPALGNLSRLVILNLGANRLSGDIPW</sequence>
<reference evidence="1" key="1">
    <citation type="submission" date="2021-05" db="EMBL/GenBank/DDBJ databases">
        <authorList>
            <person name="Scholz U."/>
            <person name="Mascher M."/>
            <person name="Fiebig A."/>
        </authorList>
    </citation>
    <scope>NUCLEOTIDE SEQUENCE [LARGE SCALE GENOMIC DNA]</scope>
</reference>
<reference evidence="1" key="2">
    <citation type="submission" date="2025-09" db="UniProtKB">
        <authorList>
            <consortium name="EnsemblPlants"/>
        </authorList>
    </citation>
    <scope>IDENTIFICATION</scope>
</reference>
<name>A0ACD5YFH5_AVESA</name>
<dbReference type="Proteomes" id="UP001732700">
    <property type="component" value="Chromosome 5D"/>
</dbReference>
<evidence type="ECO:0000313" key="1">
    <source>
        <dbReference type="EnsemblPlants" id="AVESA.00010b.r2.5DG0952220.1.CDS.1"/>
    </source>
</evidence>
<protein>
    <submittedName>
        <fullName evidence="1">Uncharacterized protein</fullName>
    </submittedName>
</protein>
<accession>A0ACD5YFH5</accession>
<organism evidence="1 2">
    <name type="scientific">Avena sativa</name>
    <name type="common">Oat</name>
    <dbReference type="NCBI Taxonomy" id="4498"/>
    <lineage>
        <taxon>Eukaryota</taxon>
        <taxon>Viridiplantae</taxon>
        <taxon>Streptophyta</taxon>
        <taxon>Embryophyta</taxon>
        <taxon>Tracheophyta</taxon>
        <taxon>Spermatophyta</taxon>
        <taxon>Magnoliopsida</taxon>
        <taxon>Liliopsida</taxon>
        <taxon>Poales</taxon>
        <taxon>Poaceae</taxon>
        <taxon>BOP clade</taxon>
        <taxon>Pooideae</taxon>
        <taxon>Poodae</taxon>
        <taxon>Poeae</taxon>
        <taxon>Poeae Chloroplast Group 1 (Aveneae type)</taxon>
        <taxon>Aveninae</taxon>
        <taxon>Avena</taxon>
    </lineage>
</organism>
<proteinExistence type="predicted"/>
<keyword evidence="2" id="KW-1185">Reference proteome</keyword>